<evidence type="ECO:0000256" key="5">
    <source>
        <dbReference type="ARBA" id="ARBA00051722"/>
    </source>
</evidence>
<evidence type="ECO:0000259" key="7">
    <source>
        <dbReference type="PROSITE" id="PS50975"/>
    </source>
</evidence>
<keyword evidence="4" id="KW-0904">Protein phosphatase</keyword>
<dbReference type="PANTHER" id="PTHR11717">
    <property type="entry name" value="LOW MOLECULAR WEIGHT PROTEIN TYROSINE PHOSPHATASE"/>
    <property type="match status" value="1"/>
</dbReference>
<reference evidence="8 9" key="1">
    <citation type="journal article" date="2015" name="Int. J. Syst. Evol. Microbiol.">
        <title>Winogradskyella litoriviva sp. nov., isolated from coastal seawater.</title>
        <authorList>
            <person name="Nedashkovskaya O.I."/>
            <person name="Kukhlevskiy A.D."/>
            <person name="Zhukova N.V."/>
            <person name="Kim S.J."/>
            <person name="Rhee S.K."/>
            <person name="Mikhailov V.V."/>
        </authorList>
    </citation>
    <scope>NUCLEOTIDE SEQUENCE [LARGE SCALE GENOMIC DNA]</scope>
    <source>
        <strain evidence="8 9">KMM6491</strain>
    </source>
</reference>
<keyword evidence="6" id="KW-0547">Nucleotide-binding</keyword>
<keyword evidence="3" id="KW-0378">Hydrolase</keyword>
<dbReference type="Proteomes" id="UP000805085">
    <property type="component" value="Unassembled WGS sequence"/>
</dbReference>
<dbReference type="Gene3D" id="3.40.50.2300">
    <property type="match status" value="1"/>
</dbReference>
<dbReference type="InterPro" id="IPR023485">
    <property type="entry name" value="Ptyr_pPase"/>
</dbReference>
<keyword evidence="6" id="KW-0067">ATP-binding</keyword>
<comment type="similarity">
    <text evidence="1">Belongs to the low molecular weight phosphotyrosine protein phosphatase family.</text>
</comment>
<organism evidence="8 9">
    <name type="scientific">Winogradskyella litoriviva</name>
    <dbReference type="NCBI Taxonomy" id="1220182"/>
    <lineage>
        <taxon>Bacteria</taxon>
        <taxon>Pseudomonadati</taxon>
        <taxon>Bacteroidota</taxon>
        <taxon>Flavobacteriia</taxon>
        <taxon>Flavobacteriales</taxon>
        <taxon>Flavobacteriaceae</taxon>
        <taxon>Winogradskyella</taxon>
    </lineage>
</organism>
<evidence type="ECO:0000256" key="2">
    <source>
        <dbReference type="ARBA" id="ARBA00013064"/>
    </source>
</evidence>
<dbReference type="Gene3D" id="3.30.470.20">
    <property type="entry name" value="ATP-grasp fold, B domain"/>
    <property type="match status" value="1"/>
</dbReference>
<sequence length="583" mass="66506">MKKPSILLTNIHERSALGALQSLETANIRVIKATTVKGLQSLDKKENVILHPCPIEKFYDFKNWITEFVNKNEGLFVFPINEGIVFACESIRIEHADIEGRFIMPSHNSLKYTLSKFNATQAAQDAGLKIPKTFFIREAFSEVTNIPNESLNYPLILKWDNVLNPSGIYEKGSLRVVDNYMELVDSVAELKPISCSIILQQMVPGYGVGAFFLRKNGKIVLRFAHRRLHEVPWTGGVSAYCESSNNQEVLDAGEKLLEAIDYDGLAMVEFRKEDGKSPKFLEINGRLWGSLGLALRAEADFPKAMVESFLNGYTKVKQPDLERIVKWHEPRFDMLYLRSLWTETSKFKDEEAPKFKGAMQVALNFVNPTIGSDWMKPSEPWLTIKRYLRLLKNELGQIKRNLSSSKKKKHETPDIVLEGIKRTELLRNKFPQIKNILFVCYGNICRSSYTEFRWEAKRESNLELPKSKSVGFHNNVGRSTPLRFQSVARNLGVELSGHRSKRITSDLVNEADLLIVMDQRNLEDVKKEFPEAIIKTILLGAIGDNYENAEIQDPYGQKIGTGGAIYRRLDKELNKLEELILTK</sequence>
<evidence type="ECO:0000256" key="6">
    <source>
        <dbReference type="PROSITE-ProRule" id="PRU00409"/>
    </source>
</evidence>
<gene>
    <name evidence="8" type="ORF">HNV10_08300</name>
</gene>
<accession>A0ABX2E628</accession>
<evidence type="ECO:0000256" key="4">
    <source>
        <dbReference type="ARBA" id="ARBA00022912"/>
    </source>
</evidence>
<protein>
    <recommendedName>
        <fullName evidence="2">protein-tyrosine-phosphatase</fullName>
        <ecNumber evidence="2">3.1.3.48</ecNumber>
    </recommendedName>
</protein>
<comment type="caution">
    <text evidence="8">The sequence shown here is derived from an EMBL/GenBank/DDBJ whole genome shotgun (WGS) entry which is preliminary data.</text>
</comment>
<evidence type="ECO:0000256" key="1">
    <source>
        <dbReference type="ARBA" id="ARBA00011063"/>
    </source>
</evidence>
<dbReference type="PANTHER" id="PTHR11717:SF31">
    <property type="entry name" value="LOW MOLECULAR WEIGHT PROTEIN-TYROSINE-PHOSPHATASE ETP-RELATED"/>
    <property type="match status" value="1"/>
</dbReference>
<dbReference type="InterPro" id="IPR050438">
    <property type="entry name" value="LMW_PTPase"/>
</dbReference>
<dbReference type="Pfam" id="PF01451">
    <property type="entry name" value="LMWPc"/>
    <property type="match status" value="1"/>
</dbReference>
<evidence type="ECO:0000256" key="3">
    <source>
        <dbReference type="ARBA" id="ARBA00022801"/>
    </source>
</evidence>
<feature type="domain" description="ATP-grasp" evidence="7">
    <location>
        <begin position="120"/>
        <end position="310"/>
    </location>
</feature>
<name>A0ABX2E628_9FLAO</name>
<dbReference type="PROSITE" id="PS50975">
    <property type="entry name" value="ATP_GRASP"/>
    <property type="match status" value="1"/>
</dbReference>
<evidence type="ECO:0000313" key="8">
    <source>
        <dbReference type="EMBL" id="NRD23239.1"/>
    </source>
</evidence>
<dbReference type="InterPro" id="IPR011761">
    <property type="entry name" value="ATP-grasp"/>
</dbReference>
<dbReference type="SUPFAM" id="SSF52788">
    <property type="entry name" value="Phosphotyrosine protein phosphatases I"/>
    <property type="match status" value="1"/>
</dbReference>
<keyword evidence="9" id="KW-1185">Reference proteome</keyword>
<dbReference type="InterPro" id="IPR036196">
    <property type="entry name" value="Ptyr_pPase_sf"/>
</dbReference>
<comment type="catalytic activity">
    <reaction evidence="5">
        <text>O-phospho-L-tyrosyl-[protein] + H2O = L-tyrosyl-[protein] + phosphate</text>
        <dbReference type="Rhea" id="RHEA:10684"/>
        <dbReference type="Rhea" id="RHEA-COMP:10136"/>
        <dbReference type="Rhea" id="RHEA-COMP:20101"/>
        <dbReference type="ChEBI" id="CHEBI:15377"/>
        <dbReference type="ChEBI" id="CHEBI:43474"/>
        <dbReference type="ChEBI" id="CHEBI:46858"/>
        <dbReference type="ChEBI" id="CHEBI:61978"/>
        <dbReference type="EC" id="3.1.3.48"/>
    </reaction>
</comment>
<evidence type="ECO:0000313" key="9">
    <source>
        <dbReference type="Proteomes" id="UP000805085"/>
    </source>
</evidence>
<dbReference type="SMART" id="SM00226">
    <property type="entry name" value="LMWPc"/>
    <property type="match status" value="1"/>
</dbReference>
<dbReference type="PRINTS" id="PR00719">
    <property type="entry name" value="LMWPTPASE"/>
</dbReference>
<dbReference type="EC" id="3.1.3.48" evidence="2"/>
<proteinExistence type="inferred from homology"/>
<dbReference type="InterPro" id="IPR017867">
    <property type="entry name" value="Tyr_phospatase_low_mol_wt"/>
</dbReference>
<dbReference type="SUPFAM" id="SSF56059">
    <property type="entry name" value="Glutathione synthetase ATP-binding domain-like"/>
    <property type="match status" value="1"/>
</dbReference>
<dbReference type="EMBL" id="JABRWQ010000003">
    <property type="protein sequence ID" value="NRD23239.1"/>
    <property type="molecule type" value="Genomic_DNA"/>
</dbReference>
<dbReference type="RefSeq" id="WP_173300871.1">
    <property type="nucleotide sequence ID" value="NZ_JABRWQ010000003.1"/>
</dbReference>
<dbReference type="Pfam" id="PF15632">
    <property type="entry name" value="ATPgrasp_Ter"/>
    <property type="match status" value="1"/>
</dbReference>